<name>A0AAW2X5B2_9LAMI</name>
<evidence type="ECO:0000256" key="1">
    <source>
        <dbReference type="SAM" id="MobiDB-lite"/>
    </source>
</evidence>
<accession>A0AAW2X5B2</accession>
<sequence>MLFDKDWRMTNNQSIWLLVTHSNIKKMVDTPTNHSVEHGKQVVIWPSGVQVETQPEAEEMITISRNDLRWMFEEWATERAMIPSPLLSLIPQLELEKHEASIEPYVLEPVSYPKVRRRLFSIRDEEELLPAPPHRPRTHERARRAPSKEVNSRRNTITEGQMRRDEQI</sequence>
<proteinExistence type="predicted"/>
<organism evidence="2">
    <name type="scientific">Sesamum latifolium</name>
    <dbReference type="NCBI Taxonomy" id="2727402"/>
    <lineage>
        <taxon>Eukaryota</taxon>
        <taxon>Viridiplantae</taxon>
        <taxon>Streptophyta</taxon>
        <taxon>Embryophyta</taxon>
        <taxon>Tracheophyta</taxon>
        <taxon>Spermatophyta</taxon>
        <taxon>Magnoliopsida</taxon>
        <taxon>eudicotyledons</taxon>
        <taxon>Gunneridae</taxon>
        <taxon>Pentapetalae</taxon>
        <taxon>asterids</taxon>
        <taxon>lamiids</taxon>
        <taxon>Lamiales</taxon>
        <taxon>Pedaliaceae</taxon>
        <taxon>Sesamum</taxon>
    </lineage>
</organism>
<dbReference type="AlphaFoldDB" id="A0AAW2X5B2"/>
<gene>
    <name evidence="2" type="ORF">Slati_1401800</name>
</gene>
<feature type="compositionally biased region" description="Basic residues" evidence="1">
    <location>
        <begin position="134"/>
        <end position="145"/>
    </location>
</feature>
<dbReference type="EMBL" id="JACGWN010000005">
    <property type="protein sequence ID" value="KAL0448454.1"/>
    <property type="molecule type" value="Genomic_DNA"/>
</dbReference>
<reference evidence="2" key="1">
    <citation type="submission" date="2020-06" db="EMBL/GenBank/DDBJ databases">
        <authorList>
            <person name="Li T."/>
            <person name="Hu X."/>
            <person name="Zhang T."/>
            <person name="Song X."/>
            <person name="Zhang H."/>
            <person name="Dai N."/>
            <person name="Sheng W."/>
            <person name="Hou X."/>
            <person name="Wei L."/>
        </authorList>
    </citation>
    <scope>NUCLEOTIDE SEQUENCE</scope>
    <source>
        <strain evidence="2">KEN1</strain>
        <tissue evidence="2">Leaf</tissue>
    </source>
</reference>
<feature type="region of interest" description="Disordered" evidence="1">
    <location>
        <begin position="128"/>
        <end position="168"/>
    </location>
</feature>
<protein>
    <submittedName>
        <fullName evidence="2">Uncharacterized protein</fullName>
    </submittedName>
</protein>
<comment type="caution">
    <text evidence="2">The sequence shown here is derived from an EMBL/GenBank/DDBJ whole genome shotgun (WGS) entry which is preliminary data.</text>
</comment>
<evidence type="ECO:0000313" key="2">
    <source>
        <dbReference type="EMBL" id="KAL0448454.1"/>
    </source>
</evidence>
<reference evidence="2" key="2">
    <citation type="journal article" date="2024" name="Plant">
        <title>Genomic evolution and insights into agronomic trait innovations of Sesamum species.</title>
        <authorList>
            <person name="Miao H."/>
            <person name="Wang L."/>
            <person name="Qu L."/>
            <person name="Liu H."/>
            <person name="Sun Y."/>
            <person name="Le M."/>
            <person name="Wang Q."/>
            <person name="Wei S."/>
            <person name="Zheng Y."/>
            <person name="Lin W."/>
            <person name="Duan Y."/>
            <person name="Cao H."/>
            <person name="Xiong S."/>
            <person name="Wang X."/>
            <person name="Wei L."/>
            <person name="Li C."/>
            <person name="Ma Q."/>
            <person name="Ju M."/>
            <person name="Zhao R."/>
            <person name="Li G."/>
            <person name="Mu C."/>
            <person name="Tian Q."/>
            <person name="Mei H."/>
            <person name="Zhang T."/>
            <person name="Gao T."/>
            <person name="Zhang H."/>
        </authorList>
    </citation>
    <scope>NUCLEOTIDE SEQUENCE</scope>
    <source>
        <strain evidence="2">KEN1</strain>
    </source>
</reference>